<keyword evidence="1" id="KW-0677">Repeat</keyword>
<accession>A0A811JR73</accession>
<evidence type="ECO:0000256" key="5">
    <source>
        <dbReference type="SAM" id="MobiDB-lite"/>
    </source>
</evidence>
<dbReference type="GO" id="GO:0036064">
    <property type="term" value="C:ciliary basal body"/>
    <property type="evidence" value="ECO:0007669"/>
    <property type="project" value="TreeGrafter"/>
</dbReference>
<evidence type="ECO:0000256" key="4">
    <source>
        <dbReference type="SAM" id="Coils"/>
    </source>
</evidence>
<evidence type="ECO:0000313" key="7">
    <source>
        <dbReference type="Proteomes" id="UP000614601"/>
    </source>
</evidence>
<feature type="repeat" description="TPR" evidence="3">
    <location>
        <begin position="467"/>
        <end position="500"/>
    </location>
</feature>
<dbReference type="PROSITE" id="PS50005">
    <property type="entry name" value="TPR"/>
    <property type="match status" value="5"/>
</dbReference>
<dbReference type="PANTHER" id="PTHR44117">
    <property type="entry name" value="INTRAFLAGELLAR TRANSPORT PROTEIN 88 HOMOLOG"/>
    <property type="match status" value="1"/>
</dbReference>
<dbReference type="GO" id="GO:0019894">
    <property type="term" value="F:kinesin binding"/>
    <property type="evidence" value="ECO:0007669"/>
    <property type="project" value="TreeGrafter"/>
</dbReference>
<dbReference type="InterPro" id="IPR011990">
    <property type="entry name" value="TPR-like_helical_dom_sf"/>
</dbReference>
<feature type="coiled-coil region" evidence="4">
    <location>
        <begin position="114"/>
        <end position="148"/>
    </location>
</feature>
<dbReference type="Proteomes" id="UP000783686">
    <property type="component" value="Unassembled WGS sequence"/>
</dbReference>
<dbReference type="Pfam" id="PF00515">
    <property type="entry name" value="TPR_1"/>
    <property type="match status" value="1"/>
</dbReference>
<reference evidence="6" key="1">
    <citation type="submission" date="2020-09" db="EMBL/GenBank/DDBJ databases">
        <authorList>
            <person name="Kikuchi T."/>
        </authorList>
    </citation>
    <scope>NUCLEOTIDE SEQUENCE</scope>
    <source>
        <strain evidence="6">SH1</strain>
    </source>
</reference>
<feature type="compositionally biased region" description="Low complexity" evidence="5">
    <location>
        <begin position="732"/>
        <end position="745"/>
    </location>
</feature>
<evidence type="ECO:0000313" key="6">
    <source>
        <dbReference type="EMBL" id="CAD5205686.1"/>
    </source>
</evidence>
<dbReference type="OrthoDB" id="1926212at2759"/>
<dbReference type="SMART" id="SM00028">
    <property type="entry name" value="TPR"/>
    <property type="match status" value="8"/>
</dbReference>
<dbReference type="InterPro" id="IPR013105">
    <property type="entry name" value="TPR_2"/>
</dbReference>
<feature type="region of interest" description="Disordered" evidence="5">
    <location>
        <begin position="704"/>
        <end position="806"/>
    </location>
</feature>
<evidence type="ECO:0008006" key="8">
    <source>
        <dbReference type="Google" id="ProtNLM"/>
    </source>
</evidence>
<sequence length="806" mass="90296">MTTENGEDPYSGFNDYDHAYDTEALIQDKDFVRAAARSSHSRRPPTMSRQAIGSRLGTGSLNGGNRLPTASALRSSLASRKTGNEVSRPMTAVRGAGFTSAGRKSTFEGVKAPAKTLESAEDTQAKKIKELENRCKELLVESVLASDRNEMKLALDKAKEANRVEQQVKKMRPQQENIDLALSAQLTLACQHVNNNMISEAINTYEVILADESFANVKRLNVNLGNLYFRRRDYPTALKYYQKALDRVPQTQRRMQSLILNNIGVAQIKRGKYESGRDNFSECLKVEADYTAGLNLVLACYCLADVESMKDAFQRLVDIPTMVDDSGKSGDADILQQEAMNTDMLKKWERRRKQTAEHAIMTAAKVIASGIGKDFHEGYEWCLSIIKQSIYAGLATDLEMNKAVEMLKRGDLDAATEALLAFNNKESKVASASANNLAMLTMMQGKEKLNEAAQFAEQSLSLDRYNANALVNRGNVYYLQGNHKSAIQCYREALQVEPACIQAIFNLGLIGKETNDLETAINSFYKLNSILPNNIQVLLQLASLYEGSDKQQALHFYADASSLAPNDPAILYKLGQLYDSMGDKSAAFNCMNESYRLFPANIEVIKWLGNYYIDSQISESAIRYFEKASIMEPHNVEWYLLMAGCQRRAGQLQKSLELYKRTHTLFPQNVECLKFLVQLSRDLRMVEDQAEYEKKLRRLDQGLQRRFQRETDSSQSKRLAVSSPNTLPPPSRNSSSLSMPSRQQSAKALLEVDGPYRPNKRDITDEDVAYEDPVAPPAERPRTGYNQKPSDPFDLGDLGADDLLPD</sequence>
<dbReference type="GO" id="GO:0097730">
    <property type="term" value="C:non-motile cilium"/>
    <property type="evidence" value="ECO:0007669"/>
    <property type="project" value="TreeGrafter"/>
</dbReference>
<evidence type="ECO:0000256" key="1">
    <source>
        <dbReference type="ARBA" id="ARBA00022737"/>
    </source>
</evidence>
<keyword evidence="2 3" id="KW-0802">TPR repeat</keyword>
<evidence type="ECO:0000256" key="2">
    <source>
        <dbReference type="ARBA" id="ARBA00022803"/>
    </source>
</evidence>
<dbReference type="Gene3D" id="1.25.40.10">
    <property type="entry name" value="Tetratricopeptide repeat domain"/>
    <property type="match status" value="3"/>
</dbReference>
<evidence type="ECO:0000256" key="3">
    <source>
        <dbReference type="PROSITE-ProRule" id="PRU00339"/>
    </source>
</evidence>
<feature type="repeat" description="TPR" evidence="3">
    <location>
        <begin position="602"/>
        <end position="635"/>
    </location>
</feature>
<dbReference type="Pfam" id="PF13432">
    <property type="entry name" value="TPR_16"/>
    <property type="match status" value="1"/>
</dbReference>
<feature type="repeat" description="TPR" evidence="3">
    <location>
        <begin position="218"/>
        <end position="251"/>
    </location>
</feature>
<dbReference type="EMBL" id="CAJFCW020000001">
    <property type="protein sequence ID" value="CAG9078679.1"/>
    <property type="molecule type" value="Genomic_DNA"/>
</dbReference>
<feature type="region of interest" description="Disordered" evidence="5">
    <location>
        <begin position="34"/>
        <end position="67"/>
    </location>
</feature>
<dbReference type="SUPFAM" id="SSF48452">
    <property type="entry name" value="TPR-like"/>
    <property type="match status" value="2"/>
</dbReference>
<feature type="repeat" description="TPR" evidence="3">
    <location>
        <begin position="568"/>
        <end position="601"/>
    </location>
</feature>
<protein>
    <recommendedName>
        <fullName evidence="8">TPR_REGION domain-containing protein</fullName>
    </recommendedName>
</protein>
<dbReference type="Pfam" id="PF07719">
    <property type="entry name" value="TPR_2"/>
    <property type="match status" value="1"/>
</dbReference>
<comment type="caution">
    <text evidence="6">The sequence shown here is derived from an EMBL/GenBank/DDBJ whole genome shotgun (WGS) entry which is preliminary data.</text>
</comment>
<gene>
    <name evidence="6" type="ORF">BOKJ2_LOCUS370</name>
</gene>
<dbReference type="Pfam" id="PF13181">
    <property type="entry name" value="TPR_8"/>
    <property type="match status" value="1"/>
</dbReference>
<dbReference type="GO" id="GO:0097546">
    <property type="term" value="C:ciliary base"/>
    <property type="evidence" value="ECO:0007669"/>
    <property type="project" value="TreeGrafter"/>
</dbReference>
<dbReference type="Proteomes" id="UP000614601">
    <property type="component" value="Unassembled WGS sequence"/>
</dbReference>
<dbReference type="AlphaFoldDB" id="A0A811JR73"/>
<dbReference type="GO" id="GO:0005814">
    <property type="term" value="C:centriole"/>
    <property type="evidence" value="ECO:0007669"/>
    <property type="project" value="TreeGrafter"/>
</dbReference>
<keyword evidence="7" id="KW-1185">Reference proteome</keyword>
<proteinExistence type="predicted"/>
<dbReference type="PROSITE" id="PS50293">
    <property type="entry name" value="TPR_REGION"/>
    <property type="match status" value="1"/>
</dbReference>
<dbReference type="EMBL" id="CAJFDH010000001">
    <property type="protein sequence ID" value="CAD5205686.1"/>
    <property type="molecule type" value="Genomic_DNA"/>
</dbReference>
<keyword evidence="4" id="KW-0175">Coiled coil</keyword>
<dbReference type="PANTHER" id="PTHR44117:SF1">
    <property type="entry name" value="INTRAFLAGELLAR TRANSPORT PROTEIN 88 HOMOLOG"/>
    <property type="match status" value="1"/>
</dbReference>
<dbReference type="GO" id="GO:0042073">
    <property type="term" value="P:intraciliary transport"/>
    <property type="evidence" value="ECO:0007669"/>
    <property type="project" value="TreeGrafter"/>
</dbReference>
<feature type="repeat" description="TPR" evidence="3">
    <location>
        <begin position="501"/>
        <end position="534"/>
    </location>
</feature>
<organism evidence="6 7">
    <name type="scientific">Bursaphelenchus okinawaensis</name>
    <dbReference type="NCBI Taxonomy" id="465554"/>
    <lineage>
        <taxon>Eukaryota</taxon>
        <taxon>Metazoa</taxon>
        <taxon>Ecdysozoa</taxon>
        <taxon>Nematoda</taxon>
        <taxon>Chromadorea</taxon>
        <taxon>Rhabditida</taxon>
        <taxon>Tylenchina</taxon>
        <taxon>Tylenchomorpha</taxon>
        <taxon>Aphelenchoidea</taxon>
        <taxon>Aphelenchoididae</taxon>
        <taxon>Bursaphelenchus</taxon>
    </lineage>
</organism>
<dbReference type="InterPro" id="IPR019734">
    <property type="entry name" value="TPR_rpt"/>
</dbReference>
<dbReference type="GO" id="GO:1905515">
    <property type="term" value="P:non-motile cilium assembly"/>
    <property type="evidence" value="ECO:0007669"/>
    <property type="project" value="TreeGrafter"/>
</dbReference>
<name>A0A811JR73_9BILA</name>